<dbReference type="InterPro" id="IPR057670">
    <property type="entry name" value="SH3_retrovirus"/>
</dbReference>
<accession>A0A2I0II52</accession>
<sequence length="490" mass="55182">MIRVDQWPLPAAAAAGRSAAAPGRAAAAPGRAAAAPGRYWLLLLLLLGTASCCCCCWPLLLLLLATAAAAAVLLRLEWLRLIGPNFSDWLRNLNIVLNMEAPGYILENQEIELPGGDATSDQHDAYDQCSVDDTKLNGVSERRNRTLLDMVRSMMSHTDLPILMWGYALQTTCYLLNRIPSKSVSTTPYEIWNGRTPSLKHFKIWGCPAFIKKQKTDKLETRSEKGRFVGYPSDSLGYYFYFPTEQRVVISRDAIFLEKQLVQEGGMERQIVLDEASSVPQTDQMPISMDIDKPVETPIQIENVTEPRRSGRVTHTPARYLNLHENVQELFVHGDNDHRDDPTTYEEAISDIDSSKWLEAVKSEMDSMSKNQVWDLVDPPKGIVPIGNKWIFNRKIGADGKVWLSNIFSMKDLGEATYILGIWIYKDRPKRLIGLSQALYLDKVLKRFNMQDSKRGLLPVRHGIHLSKAMSPKTPEERKDGTGALCFGYR</sequence>
<dbReference type="PANTHER" id="PTHR42648">
    <property type="entry name" value="TRANSPOSASE, PUTATIVE-RELATED"/>
    <property type="match status" value="1"/>
</dbReference>
<keyword evidence="1" id="KW-1133">Transmembrane helix</keyword>
<keyword evidence="1" id="KW-0812">Transmembrane</keyword>
<dbReference type="Proteomes" id="UP000233551">
    <property type="component" value="Unassembled WGS sequence"/>
</dbReference>
<dbReference type="Pfam" id="PF25597">
    <property type="entry name" value="SH3_retrovirus"/>
    <property type="match status" value="1"/>
</dbReference>
<evidence type="ECO:0000313" key="3">
    <source>
        <dbReference type="EMBL" id="PKI43689.1"/>
    </source>
</evidence>
<organism evidence="3 4">
    <name type="scientific">Punica granatum</name>
    <name type="common">Pomegranate</name>
    <dbReference type="NCBI Taxonomy" id="22663"/>
    <lineage>
        <taxon>Eukaryota</taxon>
        <taxon>Viridiplantae</taxon>
        <taxon>Streptophyta</taxon>
        <taxon>Embryophyta</taxon>
        <taxon>Tracheophyta</taxon>
        <taxon>Spermatophyta</taxon>
        <taxon>Magnoliopsida</taxon>
        <taxon>eudicotyledons</taxon>
        <taxon>Gunneridae</taxon>
        <taxon>Pentapetalae</taxon>
        <taxon>rosids</taxon>
        <taxon>malvids</taxon>
        <taxon>Myrtales</taxon>
        <taxon>Lythraceae</taxon>
        <taxon>Punica</taxon>
    </lineage>
</organism>
<dbReference type="AlphaFoldDB" id="A0A2I0II52"/>
<evidence type="ECO:0000256" key="1">
    <source>
        <dbReference type="SAM" id="Phobius"/>
    </source>
</evidence>
<comment type="caution">
    <text evidence="3">The sequence shown here is derived from an EMBL/GenBank/DDBJ whole genome shotgun (WGS) entry which is preliminary data.</text>
</comment>
<name>A0A2I0II52_PUNGR</name>
<dbReference type="Gene3D" id="3.30.420.10">
    <property type="entry name" value="Ribonuclease H-like superfamily/Ribonuclease H"/>
    <property type="match status" value="1"/>
</dbReference>
<dbReference type="InterPro" id="IPR012337">
    <property type="entry name" value="RNaseH-like_sf"/>
</dbReference>
<dbReference type="STRING" id="22663.A0A2I0II52"/>
<dbReference type="InterPro" id="IPR039537">
    <property type="entry name" value="Retrotran_Ty1/copia-like"/>
</dbReference>
<evidence type="ECO:0000259" key="2">
    <source>
        <dbReference type="Pfam" id="PF25597"/>
    </source>
</evidence>
<dbReference type="SUPFAM" id="SSF53098">
    <property type="entry name" value="Ribonuclease H-like"/>
    <property type="match status" value="1"/>
</dbReference>
<keyword evidence="1" id="KW-0472">Membrane</keyword>
<evidence type="ECO:0000313" key="4">
    <source>
        <dbReference type="Proteomes" id="UP000233551"/>
    </source>
</evidence>
<feature type="transmembrane region" description="Helical" evidence="1">
    <location>
        <begin position="44"/>
        <end position="74"/>
    </location>
</feature>
<proteinExistence type="predicted"/>
<protein>
    <recommendedName>
        <fullName evidence="2">Retroviral polymerase SH3-like domain-containing protein</fullName>
    </recommendedName>
</protein>
<dbReference type="PANTHER" id="PTHR42648:SF27">
    <property type="entry name" value="RNA-DIRECTED DNA POLYMERASE"/>
    <property type="match status" value="1"/>
</dbReference>
<dbReference type="EMBL" id="PGOL01002999">
    <property type="protein sequence ID" value="PKI43689.1"/>
    <property type="molecule type" value="Genomic_DNA"/>
</dbReference>
<reference evidence="3 4" key="1">
    <citation type="submission" date="2017-11" db="EMBL/GenBank/DDBJ databases">
        <title>De-novo sequencing of pomegranate (Punica granatum L.) genome.</title>
        <authorList>
            <person name="Akparov Z."/>
            <person name="Amiraslanov A."/>
            <person name="Hajiyeva S."/>
            <person name="Abbasov M."/>
            <person name="Kaur K."/>
            <person name="Hamwieh A."/>
            <person name="Solovyev V."/>
            <person name="Salamov A."/>
            <person name="Braich B."/>
            <person name="Kosarev P."/>
            <person name="Mahmoud A."/>
            <person name="Hajiyev E."/>
            <person name="Babayeva S."/>
            <person name="Izzatullayeva V."/>
            <person name="Mammadov A."/>
            <person name="Mammadov A."/>
            <person name="Sharifova S."/>
            <person name="Ojaghi J."/>
            <person name="Eynullazada K."/>
            <person name="Bayramov B."/>
            <person name="Abdulazimova A."/>
            <person name="Shahmuradov I."/>
        </authorList>
    </citation>
    <scope>NUCLEOTIDE SEQUENCE [LARGE SCALE GENOMIC DNA]</scope>
    <source>
        <strain evidence="4">cv. AG2017</strain>
        <tissue evidence="3">Leaf</tissue>
    </source>
</reference>
<keyword evidence="4" id="KW-1185">Reference proteome</keyword>
<gene>
    <name evidence="3" type="ORF">CRG98_035920</name>
</gene>
<feature type="domain" description="Retroviral polymerase SH3-like" evidence="2">
    <location>
        <begin position="207"/>
        <end position="260"/>
    </location>
</feature>
<dbReference type="InterPro" id="IPR036397">
    <property type="entry name" value="RNaseH_sf"/>
</dbReference>
<dbReference type="GO" id="GO:0003676">
    <property type="term" value="F:nucleic acid binding"/>
    <property type="evidence" value="ECO:0007669"/>
    <property type="project" value="InterPro"/>
</dbReference>